<sequence>MNENLDSMRYDADDEWGSSWGDQIKESFTDEEDFLIDEESGPASENGDTSEDLNTDASVCSWDNYPAANDFCWPKQDDATNAWECNPSVWADLFEPQVQEDWELENGKVYEEKEPAFKAIIVDTAEKFGEFLPILSQLREGVPELGCDCEGGKDFGRHGVMTFFSLTVRSLKKTYILDVWQLLKLEIKVFEQENEDGLSLKKVLGSEKYLQLWFDVRSDWDTLYHKFGVTPGRILDLQLLEFISRIGQRESIFGLYRVMREHGSAFMSPEEHEAWLDEKDEGRKYFNDHELKYGVPEEERPISETTRRYIAGDTDCMFSLYDHLEKILRIWEKTMQIPKPKKAFELADISADLSKPESEQPVEYSYSIPGPQVAETAEPTVSVPQPKTPVPERQAIEALETTVPVESSMEEDWMTFIEKQSILRARLAMAPDYNSNDIEARYRAPAAFIAICKLEYNTAYARWAKEIENGPFISSGIRRGYHTRGY</sequence>
<evidence type="ECO:0000313" key="2">
    <source>
        <dbReference type="EMBL" id="QSZ30864.1"/>
    </source>
</evidence>
<dbReference type="GO" id="GO:0003676">
    <property type="term" value="F:nucleic acid binding"/>
    <property type="evidence" value="ECO:0007669"/>
    <property type="project" value="InterPro"/>
</dbReference>
<feature type="region of interest" description="Disordered" evidence="1">
    <location>
        <begin position="1"/>
        <end position="57"/>
    </location>
</feature>
<dbReference type="InterPro" id="IPR012337">
    <property type="entry name" value="RNaseH-like_sf"/>
</dbReference>
<evidence type="ECO:0000313" key="3">
    <source>
        <dbReference type="Proteomes" id="UP000672032"/>
    </source>
</evidence>
<dbReference type="AlphaFoldDB" id="A0A8A3P491"/>
<dbReference type="Gene3D" id="3.30.420.10">
    <property type="entry name" value="Ribonuclease H-like superfamily/Ribonuclease H"/>
    <property type="match status" value="1"/>
</dbReference>
<dbReference type="PANTHER" id="PTHR43040:SF1">
    <property type="entry name" value="RIBONUCLEASE D"/>
    <property type="match status" value="1"/>
</dbReference>
<name>A0A8A3P491_9HELO</name>
<accession>A0A8A3P491</accession>
<gene>
    <name evidence="2" type="ORF">DSL72_000422</name>
</gene>
<evidence type="ECO:0000256" key="1">
    <source>
        <dbReference type="SAM" id="MobiDB-lite"/>
    </source>
</evidence>
<feature type="compositionally biased region" description="Basic and acidic residues" evidence="1">
    <location>
        <begin position="1"/>
        <end position="11"/>
    </location>
</feature>
<dbReference type="Proteomes" id="UP000672032">
    <property type="component" value="Chromosome 2"/>
</dbReference>
<organism evidence="2 3">
    <name type="scientific">Monilinia vaccinii-corymbosi</name>
    <dbReference type="NCBI Taxonomy" id="61207"/>
    <lineage>
        <taxon>Eukaryota</taxon>
        <taxon>Fungi</taxon>
        <taxon>Dikarya</taxon>
        <taxon>Ascomycota</taxon>
        <taxon>Pezizomycotina</taxon>
        <taxon>Leotiomycetes</taxon>
        <taxon>Helotiales</taxon>
        <taxon>Sclerotiniaceae</taxon>
        <taxon>Monilinia</taxon>
    </lineage>
</organism>
<dbReference type="EMBL" id="CP063406">
    <property type="protein sequence ID" value="QSZ30864.1"/>
    <property type="molecule type" value="Genomic_DNA"/>
</dbReference>
<keyword evidence="3" id="KW-1185">Reference proteome</keyword>
<protein>
    <recommendedName>
        <fullName evidence="4">3'-5' exonuclease domain-containing protein</fullName>
    </recommendedName>
</protein>
<dbReference type="SUPFAM" id="SSF53098">
    <property type="entry name" value="Ribonuclease H-like"/>
    <property type="match status" value="1"/>
</dbReference>
<dbReference type="PANTHER" id="PTHR43040">
    <property type="entry name" value="RIBONUCLEASE D"/>
    <property type="match status" value="1"/>
</dbReference>
<feature type="compositionally biased region" description="Acidic residues" evidence="1">
    <location>
        <begin position="29"/>
        <end position="40"/>
    </location>
</feature>
<dbReference type="OrthoDB" id="428177at2759"/>
<evidence type="ECO:0008006" key="4">
    <source>
        <dbReference type="Google" id="ProtNLM"/>
    </source>
</evidence>
<proteinExistence type="predicted"/>
<reference evidence="2" key="1">
    <citation type="submission" date="2020-10" db="EMBL/GenBank/DDBJ databases">
        <title>Genome Sequence of Monilinia vaccinii-corymbosi Sheds Light on Mummy Berry Disease Infection of Blueberry and Mating Type.</title>
        <authorList>
            <person name="Yow A.G."/>
            <person name="Zhang Y."/>
            <person name="Bansal K."/>
            <person name="Eacker S.M."/>
            <person name="Sullivan S."/>
            <person name="Liachko I."/>
            <person name="Cubeta M.A."/>
            <person name="Rollins J.A."/>
            <person name="Ashrafi H."/>
        </authorList>
    </citation>
    <scope>NUCLEOTIDE SEQUENCE</scope>
    <source>
        <strain evidence="2">RL-1</strain>
    </source>
</reference>
<dbReference type="InterPro" id="IPR036397">
    <property type="entry name" value="RNaseH_sf"/>
</dbReference>